<dbReference type="EMBL" id="BMAW01098819">
    <property type="protein sequence ID" value="GFS86774.1"/>
    <property type="molecule type" value="Genomic_DNA"/>
</dbReference>
<dbReference type="Proteomes" id="UP000887013">
    <property type="component" value="Unassembled WGS sequence"/>
</dbReference>
<proteinExistence type="predicted"/>
<dbReference type="OrthoDB" id="10430393at2759"/>
<name>A0A8X6MZZ0_NEPPI</name>
<gene>
    <name evidence="1" type="ORF">NPIL_140661</name>
</gene>
<evidence type="ECO:0000313" key="1">
    <source>
        <dbReference type="EMBL" id="GFS86774.1"/>
    </source>
</evidence>
<keyword evidence="2" id="KW-1185">Reference proteome</keyword>
<evidence type="ECO:0000313" key="2">
    <source>
        <dbReference type="Proteomes" id="UP000887013"/>
    </source>
</evidence>
<reference evidence="1" key="1">
    <citation type="submission" date="2020-08" db="EMBL/GenBank/DDBJ databases">
        <title>Multicomponent nature underlies the extraordinary mechanical properties of spider dragline silk.</title>
        <authorList>
            <person name="Kono N."/>
            <person name="Nakamura H."/>
            <person name="Mori M."/>
            <person name="Yoshida Y."/>
            <person name="Ohtoshi R."/>
            <person name="Malay A.D."/>
            <person name="Moran D.A.P."/>
            <person name="Tomita M."/>
            <person name="Numata K."/>
            <person name="Arakawa K."/>
        </authorList>
    </citation>
    <scope>NUCLEOTIDE SEQUENCE</scope>
</reference>
<dbReference type="AlphaFoldDB" id="A0A8X6MZZ0"/>
<protein>
    <submittedName>
        <fullName evidence="1">Uncharacterized protein</fullName>
    </submittedName>
</protein>
<sequence length="126" mass="14226">MVQKFHPSDIYSKKHLSMNIDIFETYLLHRTIVLAKDRILSSRWFHCLPLATRKDCGKSLLPTKPEWRKCKYGISAKDRPLATAGSVDTNGTLRCRGSGVFAQSLESPGWPRAVMLLEFGRSLFAG</sequence>
<comment type="caution">
    <text evidence="1">The sequence shown here is derived from an EMBL/GenBank/DDBJ whole genome shotgun (WGS) entry which is preliminary data.</text>
</comment>
<accession>A0A8X6MZZ0</accession>
<organism evidence="1 2">
    <name type="scientific">Nephila pilipes</name>
    <name type="common">Giant wood spider</name>
    <name type="synonym">Nephila maculata</name>
    <dbReference type="NCBI Taxonomy" id="299642"/>
    <lineage>
        <taxon>Eukaryota</taxon>
        <taxon>Metazoa</taxon>
        <taxon>Ecdysozoa</taxon>
        <taxon>Arthropoda</taxon>
        <taxon>Chelicerata</taxon>
        <taxon>Arachnida</taxon>
        <taxon>Araneae</taxon>
        <taxon>Araneomorphae</taxon>
        <taxon>Entelegynae</taxon>
        <taxon>Araneoidea</taxon>
        <taxon>Nephilidae</taxon>
        <taxon>Nephila</taxon>
    </lineage>
</organism>